<dbReference type="InterPro" id="IPR013369">
    <property type="entry name" value="T2SS_GspE"/>
</dbReference>
<evidence type="ECO:0000256" key="4">
    <source>
        <dbReference type="ARBA" id="ARBA00022840"/>
    </source>
</evidence>
<dbReference type="PROSITE" id="PS00662">
    <property type="entry name" value="T2SP_E"/>
    <property type="match status" value="1"/>
</dbReference>
<comment type="catalytic activity">
    <reaction evidence="8">
        <text>ATP + H2O + cellular proteinSide 1 = ADP + phosphate + cellular proteinSide 2.</text>
        <dbReference type="EC" id="7.4.2.8"/>
    </reaction>
</comment>
<dbReference type="GO" id="GO:0016887">
    <property type="term" value="F:ATP hydrolysis activity"/>
    <property type="evidence" value="ECO:0007669"/>
    <property type="project" value="TreeGrafter"/>
</dbReference>
<dbReference type="EMBL" id="MJUW02000098">
    <property type="protein sequence ID" value="OQD45300.1"/>
    <property type="molecule type" value="Genomic_DNA"/>
</dbReference>
<dbReference type="InterPro" id="IPR007831">
    <property type="entry name" value="T2SS_GspE_N"/>
</dbReference>
<keyword evidence="6" id="KW-1278">Translocase</keyword>
<dbReference type="Pfam" id="PF00437">
    <property type="entry name" value="T2SSE"/>
    <property type="match status" value="1"/>
</dbReference>
<proteinExistence type="inferred from homology"/>
<comment type="similarity">
    <text evidence="1">Belongs to the GSP E family.</text>
</comment>
<accession>A0A1V6LYT5</accession>
<dbReference type="InterPro" id="IPR027417">
    <property type="entry name" value="P-loop_NTPase"/>
</dbReference>
<evidence type="ECO:0000256" key="2">
    <source>
        <dbReference type="ARBA" id="ARBA00022448"/>
    </source>
</evidence>
<keyword evidence="4" id="KW-0067">ATP-binding</keyword>
<reference evidence="10 11" key="1">
    <citation type="journal article" date="2016" name="Genome Announc.">
        <title>Draft Genome Sequence of the Anaerobic Ammonium-Oxidizing Bacterium 'Candidatus Brocadia sp. 40'.</title>
        <authorList>
            <person name="Ali M."/>
            <person name="Haroon M.F."/>
            <person name="Narita Y."/>
            <person name="Zhang L."/>
            <person name="Rangel Shaw D."/>
            <person name="Okabe S."/>
            <person name="Saikaly P.E."/>
        </authorList>
    </citation>
    <scope>NUCLEOTIDE SEQUENCE [LARGE SCALE GENOMIC DNA]</scope>
    <source>
        <strain evidence="10 11">40</strain>
    </source>
</reference>
<evidence type="ECO:0000256" key="5">
    <source>
        <dbReference type="ARBA" id="ARBA00022927"/>
    </source>
</evidence>
<evidence type="ECO:0000256" key="3">
    <source>
        <dbReference type="ARBA" id="ARBA00022741"/>
    </source>
</evidence>
<dbReference type="Proteomes" id="UP000242219">
    <property type="component" value="Unassembled WGS sequence"/>
</dbReference>
<keyword evidence="2" id="KW-0813">Transport</keyword>
<dbReference type="InterPro" id="IPR001482">
    <property type="entry name" value="T2SS/T4SS_dom"/>
</dbReference>
<dbReference type="InterPro" id="IPR003593">
    <property type="entry name" value="AAA+_ATPase"/>
</dbReference>
<keyword evidence="3" id="KW-0547">Nucleotide-binding</keyword>
<dbReference type="PANTHER" id="PTHR30258:SF2">
    <property type="entry name" value="COMG OPERON PROTEIN 1"/>
    <property type="match status" value="1"/>
</dbReference>
<dbReference type="SMART" id="SM00382">
    <property type="entry name" value="AAA"/>
    <property type="match status" value="1"/>
</dbReference>
<dbReference type="Gene3D" id="3.30.300.160">
    <property type="entry name" value="Type II secretion system, protein E, N-terminal domain"/>
    <property type="match status" value="1"/>
</dbReference>
<evidence type="ECO:0000313" key="11">
    <source>
        <dbReference type="Proteomes" id="UP000242219"/>
    </source>
</evidence>
<sequence length="565" mass="63371">MNQTLIKNIGEALLEIGKVNRADLDRALEVQRQTKQKLGRIFIDLGTVSEEDLRLAYSRLLQIPVWEKKKDDRYPLIENVPKVFLLANRVLPLCLNNGVLEIALADPQDSLLAETIALATNKEIRIFAGCEKDILASLETMYEGEVKEEEDGMTSSIEVKDDVEHLRDMASEAPVIRLVNSILTKAIEIGASDIHLELFEKNTRLRYRTDGVLQEMVPPPRELYNAIISRIKIMSKLNIAEKRLPQDGRIKMKVAGKEVDLRVSIIPMSYGEGVVMRILDRTAVTLNLEKLGFNQEFLMKFRKMVSKPEGMLLVTGPTGSGKTTTLYAVLKELVSPEIKIITVEDPVEYSMEGVNQIQVNPQINLTFASGLRSILRHDPDVVLIGEIRDRETASIAIQASLTGHLVLSTLHTNDSASAFTRLMDMGMEDYLISSCIIGVLAQRLVRKICGKCREAFVPGDDLRQTLKMPAGEYLYRPKGCDECSNTGFKGRKCIAEFLCVDDTIRRLILAHKDSSEIMKEAVRGGTKSLWVDGLESVRRGETTLEELLRVSSDTQEEQTLFVPLR</sequence>
<dbReference type="Pfam" id="PF05157">
    <property type="entry name" value="MshEN"/>
    <property type="match status" value="1"/>
</dbReference>
<keyword evidence="5" id="KW-0653">Protein transport</keyword>
<dbReference type="InterPro" id="IPR037257">
    <property type="entry name" value="T2SS_E_N_sf"/>
</dbReference>
<dbReference type="Gene3D" id="1.10.40.70">
    <property type="match status" value="1"/>
</dbReference>
<evidence type="ECO:0000256" key="7">
    <source>
        <dbReference type="ARBA" id="ARBA00024382"/>
    </source>
</evidence>
<evidence type="ECO:0000256" key="8">
    <source>
        <dbReference type="ARBA" id="ARBA00034006"/>
    </source>
</evidence>
<evidence type="ECO:0000256" key="1">
    <source>
        <dbReference type="ARBA" id="ARBA00006611"/>
    </source>
</evidence>
<dbReference type="GO" id="GO:0005886">
    <property type="term" value="C:plasma membrane"/>
    <property type="evidence" value="ECO:0007669"/>
    <property type="project" value="TreeGrafter"/>
</dbReference>
<keyword evidence="11" id="KW-1185">Reference proteome</keyword>
<dbReference type="AlphaFoldDB" id="A0A1V6LYT5"/>
<evidence type="ECO:0000259" key="9">
    <source>
        <dbReference type="PROSITE" id="PS00662"/>
    </source>
</evidence>
<gene>
    <name evidence="10" type="ORF">BIY37_09220</name>
</gene>
<dbReference type="GO" id="GO:0005524">
    <property type="term" value="F:ATP binding"/>
    <property type="evidence" value="ECO:0007669"/>
    <property type="project" value="UniProtKB-KW"/>
</dbReference>
<comment type="caution">
    <text evidence="10">The sequence shown here is derived from an EMBL/GenBank/DDBJ whole genome shotgun (WGS) entry which is preliminary data.</text>
</comment>
<dbReference type="GO" id="GO:0008564">
    <property type="term" value="F:protein-exporting ATPase activity"/>
    <property type="evidence" value="ECO:0007669"/>
    <property type="project" value="UniProtKB-EC"/>
</dbReference>
<dbReference type="RefSeq" id="WP_070067535.1">
    <property type="nucleotide sequence ID" value="NZ_MJUW02000098.1"/>
</dbReference>
<dbReference type="FunFam" id="3.30.450.90:FF:000001">
    <property type="entry name" value="Type II secretion system ATPase GspE"/>
    <property type="match status" value="1"/>
</dbReference>
<dbReference type="GO" id="GO:0015628">
    <property type="term" value="P:protein secretion by the type II secretion system"/>
    <property type="evidence" value="ECO:0007669"/>
    <property type="project" value="InterPro"/>
</dbReference>
<dbReference type="CDD" id="cd01129">
    <property type="entry name" value="PulE-GspE-like"/>
    <property type="match status" value="1"/>
</dbReference>
<dbReference type="Gene3D" id="3.40.50.300">
    <property type="entry name" value="P-loop containing nucleotide triphosphate hydrolases"/>
    <property type="match status" value="1"/>
</dbReference>
<name>A0A1V6LYT5_9BACT</name>
<dbReference type="GO" id="GO:0015627">
    <property type="term" value="C:type II protein secretion system complex"/>
    <property type="evidence" value="ECO:0007669"/>
    <property type="project" value="InterPro"/>
</dbReference>
<dbReference type="PANTHER" id="PTHR30258">
    <property type="entry name" value="TYPE II SECRETION SYSTEM PROTEIN GSPE-RELATED"/>
    <property type="match status" value="1"/>
</dbReference>
<organism evidence="10 11">
    <name type="scientific">Candidatus Brocadia sapporoensis</name>
    <dbReference type="NCBI Taxonomy" id="392547"/>
    <lineage>
        <taxon>Bacteria</taxon>
        <taxon>Pseudomonadati</taxon>
        <taxon>Planctomycetota</taxon>
        <taxon>Candidatus Brocadiia</taxon>
        <taxon>Candidatus Brocadiales</taxon>
        <taxon>Candidatus Brocadiaceae</taxon>
        <taxon>Candidatus Brocadia</taxon>
    </lineage>
</organism>
<dbReference type="Gene3D" id="3.30.450.90">
    <property type="match status" value="1"/>
</dbReference>
<evidence type="ECO:0000256" key="6">
    <source>
        <dbReference type="ARBA" id="ARBA00022967"/>
    </source>
</evidence>
<dbReference type="EC" id="7.4.2.8" evidence="7"/>
<dbReference type="NCBIfam" id="TIGR02533">
    <property type="entry name" value="type_II_gspE"/>
    <property type="match status" value="1"/>
</dbReference>
<dbReference type="SUPFAM" id="SSF52540">
    <property type="entry name" value="P-loop containing nucleoside triphosphate hydrolases"/>
    <property type="match status" value="1"/>
</dbReference>
<feature type="domain" description="Bacterial type II secretion system protein E" evidence="9">
    <location>
        <begin position="375"/>
        <end position="389"/>
    </location>
</feature>
<protein>
    <recommendedName>
        <fullName evidence="7">protein-secreting ATPase</fullName>
        <ecNumber evidence="7">7.4.2.8</ecNumber>
    </recommendedName>
</protein>
<evidence type="ECO:0000313" key="10">
    <source>
        <dbReference type="EMBL" id="OQD45300.1"/>
    </source>
</evidence>
<dbReference type="SUPFAM" id="SSF160246">
    <property type="entry name" value="EspE N-terminal domain-like"/>
    <property type="match status" value="1"/>
</dbReference>
<dbReference type="FunFam" id="3.40.50.300:FF:000398">
    <property type="entry name" value="Type IV pilus assembly ATPase PilB"/>
    <property type="match status" value="1"/>
</dbReference>